<dbReference type="Pfam" id="PF17676">
    <property type="entry name" value="Peptidase_S66C"/>
    <property type="match status" value="1"/>
</dbReference>
<dbReference type="Proteomes" id="UP001207918">
    <property type="component" value="Unassembled WGS sequence"/>
</dbReference>
<dbReference type="PANTHER" id="PTHR30237">
    <property type="entry name" value="MURAMOYLTETRAPEPTIDE CARBOXYPEPTIDASE"/>
    <property type="match status" value="1"/>
</dbReference>
<feature type="domain" description="LD-carboxypeptidase C-terminal" evidence="7">
    <location>
        <begin position="212"/>
        <end position="327"/>
    </location>
</feature>
<accession>A0ABT3PK45</accession>
<dbReference type="Gene3D" id="3.40.50.10740">
    <property type="entry name" value="Class I glutamine amidotransferase-like"/>
    <property type="match status" value="1"/>
</dbReference>
<feature type="domain" description="LD-carboxypeptidase N-terminal" evidence="6">
    <location>
        <begin position="45"/>
        <end position="162"/>
    </location>
</feature>
<keyword evidence="9" id="KW-1185">Reference proteome</keyword>
<dbReference type="InterPro" id="IPR029062">
    <property type="entry name" value="Class_I_gatase-like"/>
</dbReference>
<dbReference type="Gene3D" id="3.50.30.60">
    <property type="entry name" value="LD-carboxypeptidase A C-terminal domain-like"/>
    <property type="match status" value="1"/>
</dbReference>
<keyword evidence="3" id="KW-0645">Protease</keyword>
<comment type="caution">
    <text evidence="8">The sequence shown here is derived from an EMBL/GenBank/DDBJ whole genome shotgun (WGS) entry which is preliminary data.</text>
</comment>
<evidence type="ECO:0000256" key="5">
    <source>
        <dbReference type="ARBA" id="ARBA00022825"/>
    </source>
</evidence>
<evidence type="ECO:0000256" key="3">
    <source>
        <dbReference type="ARBA" id="ARBA00022670"/>
    </source>
</evidence>
<dbReference type="Pfam" id="PF02016">
    <property type="entry name" value="Peptidase_S66"/>
    <property type="match status" value="1"/>
</dbReference>
<keyword evidence="4" id="KW-0378">Hydrolase</keyword>
<dbReference type="InterPro" id="IPR040921">
    <property type="entry name" value="Peptidase_S66C"/>
</dbReference>
<evidence type="ECO:0000259" key="7">
    <source>
        <dbReference type="Pfam" id="PF17676"/>
    </source>
</evidence>
<dbReference type="SUPFAM" id="SSF141986">
    <property type="entry name" value="LD-carboxypeptidase A C-terminal domain-like"/>
    <property type="match status" value="1"/>
</dbReference>
<sequence>MDRRNFLSALGIGGFGTLMNKSIGMVRSKEQPLLKPKPLRLGDTIGLVSPASIVGDDKEYDNVVKKIRNLGYKVKEAPHARNKFGYFAGTDKQRAEDLNVMFADPSVDAIMAFRGGWGCNRILEHLDYGIIREHPKALIGYSDITSLLLAIYANTGLTTFHGPVGTSTWTKFTMTHFRKAVNSNAPLALEGSSEGASKSYQPITTLREGRASGRLLGGNLSVLTSMVGSDYLPDWTGSILFLEDVGEDVYRVDRMLTQLKLSGILDQLSGFIFGQCTSCDMADNHRFTLRQILEQHIKPLKIPAFSGAIFGHIDDMMTLPIGLEVEIESERGSIIFQEVATTQ</sequence>
<dbReference type="SUPFAM" id="SSF52317">
    <property type="entry name" value="Class I glutamine amidotransferase-like"/>
    <property type="match status" value="1"/>
</dbReference>
<comment type="similarity">
    <text evidence="1">Belongs to the peptidase S66 family.</text>
</comment>
<evidence type="ECO:0000313" key="9">
    <source>
        <dbReference type="Proteomes" id="UP001207918"/>
    </source>
</evidence>
<protein>
    <submittedName>
        <fullName evidence="8">LD-carboxypeptidase</fullName>
    </submittedName>
</protein>
<dbReference type="RefSeq" id="WP_265765016.1">
    <property type="nucleotide sequence ID" value="NZ_JAGGJA010000003.1"/>
</dbReference>
<organism evidence="8 9">
    <name type="scientific">Fodinibius salsisoli</name>
    <dbReference type="NCBI Taxonomy" id="2820877"/>
    <lineage>
        <taxon>Bacteria</taxon>
        <taxon>Pseudomonadati</taxon>
        <taxon>Balneolota</taxon>
        <taxon>Balneolia</taxon>
        <taxon>Balneolales</taxon>
        <taxon>Balneolaceae</taxon>
        <taxon>Fodinibius</taxon>
    </lineage>
</organism>
<dbReference type="InterPro" id="IPR027461">
    <property type="entry name" value="Carboxypeptidase_A_C_sf"/>
</dbReference>
<dbReference type="InterPro" id="IPR027478">
    <property type="entry name" value="LdcA_N"/>
</dbReference>
<evidence type="ECO:0000256" key="2">
    <source>
        <dbReference type="ARBA" id="ARBA00022645"/>
    </source>
</evidence>
<dbReference type="InterPro" id="IPR003507">
    <property type="entry name" value="S66_fam"/>
</dbReference>
<evidence type="ECO:0000259" key="6">
    <source>
        <dbReference type="Pfam" id="PF02016"/>
    </source>
</evidence>
<dbReference type="CDD" id="cd07025">
    <property type="entry name" value="Peptidase_S66"/>
    <property type="match status" value="1"/>
</dbReference>
<dbReference type="PANTHER" id="PTHR30237:SF2">
    <property type="entry name" value="MUREIN TETRAPEPTIDE CARBOXYPEPTIDASE"/>
    <property type="match status" value="1"/>
</dbReference>
<dbReference type="PIRSF" id="PIRSF028757">
    <property type="entry name" value="LD-carboxypeptidase"/>
    <property type="match status" value="1"/>
</dbReference>
<evidence type="ECO:0000256" key="4">
    <source>
        <dbReference type="ARBA" id="ARBA00022801"/>
    </source>
</evidence>
<name>A0ABT3PK45_9BACT</name>
<evidence type="ECO:0000256" key="1">
    <source>
        <dbReference type="ARBA" id="ARBA00010233"/>
    </source>
</evidence>
<keyword evidence="5" id="KW-0720">Serine protease</keyword>
<reference evidence="8 9" key="1">
    <citation type="submission" date="2021-03" db="EMBL/GenBank/DDBJ databases">
        <title>Aliifodinibius sp. nov., a new bacterium isolated from saline soil.</title>
        <authorList>
            <person name="Galisteo C."/>
            <person name="De La Haba R."/>
            <person name="Sanchez-Porro C."/>
            <person name="Ventosa A."/>
        </authorList>
    </citation>
    <scope>NUCLEOTIDE SEQUENCE [LARGE SCALE GENOMIC DNA]</scope>
    <source>
        <strain evidence="8 9">1BSP15-2V2</strain>
    </source>
</reference>
<dbReference type="InterPro" id="IPR040449">
    <property type="entry name" value="Peptidase_S66_N"/>
</dbReference>
<keyword evidence="2" id="KW-0121">Carboxypeptidase</keyword>
<evidence type="ECO:0000313" key="8">
    <source>
        <dbReference type="EMBL" id="MCW9706312.1"/>
    </source>
</evidence>
<proteinExistence type="inferred from homology"/>
<gene>
    <name evidence="8" type="ORF">J6I44_05580</name>
</gene>
<dbReference type="EMBL" id="JAGGJA010000003">
    <property type="protein sequence ID" value="MCW9706312.1"/>
    <property type="molecule type" value="Genomic_DNA"/>
</dbReference>